<dbReference type="OrthoDB" id="1938625at2759"/>
<evidence type="ECO:0000313" key="2">
    <source>
        <dbReference type="Proteomes" id="UP000554482"/>
    </source>
</evidence>
<accession>A0A7J6VJC8</accession>
<proteinExistence type="predicted"/>
<sequence length="61" mass="7091">MEKKMHHANQLVLKYSKDQGGLGMVDPKAWNKAAYCGLVFKVASNHESLWAKWIREYKLKN</sequence>
<organism evidence="1 2">
    <name type="scientific">Thalictrum thalictroides</name>
    <name type="common">Rue-anemone</name>
    <name type="synonym">Anemone thalictroides</name>
    <dbReference type="NCBI Taxonomy" id="46969"/>
    <lineage>
        <taxon>Eukaryota</taxon>
        <taxon>Viridiplantae</taxon>
        <taxon>Streptophyta</taxon>
        <taxon>Embryophyta</taxon>
        <taxon>Tracheophyta</taxon>
        <taxon>Spermatophyta</taxon>
        <taxon>Magnoliopsida</taxon>
        <taxon>Ranunculales</taxon>
        <taxon>Ranunculaceae</taxon>
        <taxon>Thalictroideae</taxon>
        <taxon>Thalictrum</taxon>
    </lineage>
</organism>
<protein>
    <submittedName>
        <fullName evidence="1">Uncharacterized protein</fullName>
    </submittedName>
</protein>
<evidence type="ECO:0000313" key="1">
    <source>
        <dbReference type="EMBL" id="KAF5185219.1"/>
    </source>
</evidence>
<dbReference type="AlphaFoldDB" id="A0A7J6VJC8"/>
<comment type="caution">
    <text evidence="1">The sequence shown here is derived from an EMBL/GenBank/DDBJ whole genome shotgun (WGS) entry which is preliminary data.</text>
</comment>
<gene>
    <name evidence="1" type="ORF">FRX31_025194</name>
</gene>
<dbReference type="Proteomes" id="UP000554482">
    <property type="component" value="Unassembled WGS sequence"/>
</dbReference>
<feature type="non-terminal residue" evidence="1">
    <location>
        <position position="61"/>
    </location>
</feature>
<keyword evidence="2" id="KW-1185">Reference proteome</keyword>
<dbReference type="EMBL" id="JABWDY010030988">
    <property type="protein sequence ID" value="KAF5185219.1"/>
    <property type="molecule type" value="Genomic_DNA"/>
</dbReference>
<name>A0A7J6VJC8_THATH</name>
<reference evidence="1 2" key="1">
    <citation type="submission" date="2020-06" db="EMBL/GenBank/DDBJ databases">
        <title>Transcriptomic and genomic resources for Thalictrum thalictroides and T. hernandezii: Facilitating candidate gene discovery in an emerging model plant lineage.</title>
        <authorList>
            <person name="Arias T."/>
            <person name="Riano-Pachon D.M."/>
            <person name="Di Stilio V.S."/>
        </authorList>
    </citation>
    <scope>NUCLEOTIDE SEQUENCE [LARGE SCALE GENOMIC DNA]</scope>
    <source>
        <strain evidence="2">cv. WT478/WT964</strain>
        <tissue evidence="1">Leaves</tissue>
    </source>
</reference>